<dbReference type="KEGG" id="alim:106531605"/>
<accession>A0A2I4CSK2</accession>
<feature type="region of interest" description="Disordered" evidence="1">
    <location>
        <begin position="242"/>
        <end position="282"/>
    </location>
</feature>
<sequence length="282" mass="31539">MDRRMMMIRQGLSGEPLQTNDLPGPEAVVDHTSGNEERPKHCGNIDTLTAHLLSMVTPDMWKEYVDSLCEMTSEEVQHSLMLDFTKMFAKVTVARCYEDISETAADCFCDSLLKCFSDMSSLVGNTQKDTLDHFRDSVVSRTSESVDKSKVVKKNVLKRATSKAFKMARGVFGHQNKPKEGFTNVEQSSENGKVRSSVQQPMEDYGPKPASENTPVSSKKKVIYLPVSRLLKFRFGRNKVHPFLPSDDLMNSPDRSMEEYSLKPASKNSPDRSLGDCGPKPG</sequence>
<gene>
    <name evidence="3" type="primary">LOC106531605</name>
</gene>
<feature type="non-terminal residue" evidence="3">
    <location>
        <position position="282"/>
    </location>
</feature>
<proteinExistence type="predicted"/>
<evidence type="ECO:0000256" key="1">
    <source>
        <dbReference type="SAM" id="MobiDB-lite"/>
    </source>
</evidence>
<reference evidence="3" key="1">
    <citation type="submission" date="2025-08" db="UniProtKB">
        <authorList>
            <consortium name="RefSeq"/>
        </authorList>
    </citation>
    <scope>IDENTIFICATION</scope>
</reference>
<dbReference type="InParanoid" id="A0A2I4CSK2"/>
<name>A0A2I4CSK2_AUSLI</name>
<keyword evidence="2" id="KW-1185">Reference proteome</keyword>
<feature type="compositionally biased region" description="Polar residues" evidence="1">
    <location>
        <begin position="184"/>
        <end position="200"/>
    </location>
</feature>
<evidence type="ECO:0000313" key="2">
    <source>
        <dbReference type="Proteomes" id="UP000192220"/>
    </source>
</evidence>
<evidence type="ECO:0000313" key="3">
    <source>
        <dbReference type="RefSeq" id="XP_013882967.1"/>
    </source>
</evidence>
<dbReference type="Proteomes" id="UP000192220">
    <property type="component" value="Unplaced"/>
</dbReference>
<dbReference type="RefSeq" id="XP_013882967.1">
    <property type="nucleotide sequence ID" value="XM_014027513.1"/>
</dbReference>
<organism evidence="2 3">
    <name type="scientific">Austrofundulus limnaeus</name>
    <name type="common">Annual killifish</name>
    <dbReference type="NCBI Taxonomy" id="52670"/>
    <lineage>
        <taxon>Eukaryota</taxon>
        <taxon>Metazoa</taxon>
        <taxon>Chordata</taxon>
        <taxon>Craniata</taxon>
        <taxon>Vertebrata</taxon>
        <taxon>Euteleostomi</taxon>
        <taxon>Actinopterygii</taxon>
        <taxon>Neopterygii</taxon>
        <taxon>Teleostei</taxon>
        <taxon>Neoteleostei</taxon>
        <taxon>Acanthomorphata</taxon>
        <taxon>Ovalentaria</taxon>
        <taxon>Atherinomorphae</taxon>
        <taxon>Cyprinodontiformes</taxon>
        <taxon>Rivulidae</taxon>
        <taxon>Austrofundulus</taxon>
    </lineage>
</organism>
<protein>
    <submittedName>
        <fullName evidence="3">Uncharacterized protein LOC106531605</fullName>
    </submittedName>
</protein>
<feature type="region of interest" description="Disordered" evidence="1">
    <location>
        <begin position="174"/>
        <end position="217"/>
    </location>
</feature>
<dbReference type="GeneID" id="106531605"/>
<dbReference type="AlphaFoldDB" id="A0A2I4CSK2"/>